<organism evidence="1 2">
    <name type="scientific">Lasius platythorax</name>
    <dbReference type="NCBI Taxonomy" id="488582"/>
    <lineage>
        <taxon>Eukaryota</taxon>
        <taxon>Metazoa</taxon>
        <taxon>Ecdysozoa</taxon>
        <taxon>Arthropoda</taxon>
        <taxon>Hexapoda</taxon>
        <taxon>Insecta</taxon>
        <taxon>Pterygota</taxon>
        <taxon>Neoptera</taxon>
        <taxon>Endopterygota</taxon>
        <taxon>Hymenoptera</taxon>
        <taxon>Apocrita</taxon>
        <taxon>Aculeata</taxon>
        <taxon>Formicoidea</taxon>
        <taxon>Formicidae</taxon>
        <taxon>Formicinae</taxon>
        <taxon>Lasius</taxon>
        <taxon>Lasius</taxon>
    </lineage>
</organism>
<keyword evidence="2" id="KW-1185">Reference proteome</keyword>
<evidence type="ECO:0000313" key="1">
    <source>
        <dbReference type="EMBL" id="CAL1678407.1"/>
    </source>
</evidence>
<dbReference type="EMBL" id="OZ034837">
    <property type="protein sequence ID" value="CAL1678407.1"/>
    <property type="molecule type" value="Genomic_DNA"/>
</dbReference>
<accession>A0AAV2NFA9</accession>
<gene>
    <name evidence="1" type="ORF">LPLAT_LOCUS4267</name>
</gene>
<protein>
    <submittedName>
        <fullName evidence="1">Uncharacterized protein</fullName>
    </submittedName>
</protein>
<proteinExistence type="predicted"/>
<name>A0AAV2NFA9_9HYME</name>
<dbReference type="AlphaFoldDB" id="A0AAV2NFA9"/>
<dbReference type="Proteomes" id="UP001497644">
    <property type="component" value="Chromosome 14"/>
</dbReference>
<evidence type="ECO:0000313" key="2">
    <source>
        <dbReference type="Proteomes" id="UP001497644"/>
    </source>
</evidence>
<sequence>MMRNGLAGVMCFVRNSKKMSPLGCSRFFLKPQPVDITRVIPTQLPLRKVAGQLSLFPLCNIAFFARHRQEVGYSEENALP</sequence>
<reference evidence="1" key="1">
    <citation type="submission" date="2024-04" db="EMBL/GenBank/DDBJ databases">
        <authorList>
            <consortium name="Molecular Ecology Group"/>
        </authorList>
    </citation>
    <scope>NUCLEOTIDE SEQUENCE</scope>
</reference>